<dbReference type="Proteomes" id="UP001202328">
    <property type="component" value="Unassembled WGS sequence"/>
</dbReference>
<dbReference type="PANTHER" id="PTHR31900:SF27">
    <property type="entry name" value="FBD DOMAIN-CONTAINING PROTEIN"/>
    <property type="match status" value="1"/>
</dbReference>
<dbReference type="PANTHER" id="PTHR31900">
    <property type="entry name" value="F-BOX/RNI SUPERFAMILY PROTEIN-RELATED"/>
    <property type="match status" value="1"/>
</dbReference>
<name>A0AAD4XKM9_9MAGN</name>
<gene>
    <name evidence="2" type="ORF">MKW98_026939</name>
</gene>
<organism evidence="2 3">
    <name type="scientific">Papaver atlanticum</name>
    <dbReference type="NCBI Taxonomy" id="357466"/>
    <lineage>
        <taxon>Eukaryota</taxon>
        <taxon>Viridiplantae</taxon>
        <taxon>Streptophyta</taxon>
        <taxon>Embryophyta</taxon>
        <taxon>Tracheophyta</taxon>
        <taxon>Spermatophyta</taxon>
        <taxon>Magnoliopsida</taxon>
        <taxon>Ranunculales</taxon>
        <taxon>Papaveraceae</taxon>
        <taxon>Papaveroideae</taxon>
        <taxon>Papaver</taxon>
    </lineage>
</organism>
<dbReference type="InterPro" id="IPR006566">
    <property type="entry name" value="FBD"/>
</dbReference>
<protein>
    <recommendedName>
        <fullName evidence="1">FBD domain-containing protein</fullName>
    </recommendedName>
</protein>
<accession>A0AAD4XKM9</accession>
<dbReference type="AlphaFoldDB" id="A0AAD4XKM9"/>
<reference evidence="2" key="1">
    <citation type="submission" date="2022-04" db="EMBL/GenBank/DDBJ databases">
        <title>A functionally conserved STORR gene fusion in Papaver species that diverged 16.8 million years ago.</title>
        <authorList>
            <person name="Catania T."/>
        </authorList>
    </citation>
    <scope>NUCLEOTIDE SEQUENCE</scope>
    <source>
        <strain evidence="2">S-188037</strain>
    </source>
</reference>
<evidence type="ECO:0000313" key="2">
    <source>
        <dbReference type="EMBL" id="KAI3923346.1"/>
    </source>
</evidence>
<evidence type="ECO:0000313" key="3">
    <source>
        <dbReference type="Proteomes" id="UP001202328"/>
    </source>
</evidence>
<proteinExistence type="predicted"/>
<feature type="domain" description="FBD" evidence="1">
    <location>
        <begin position="118"/>
        <end position="194"/>
    </location>
</feature>
<evidence type="ECO:0000259" key="1">
    <source>
        <dbReference type="SMART" id="SM00579"/>
    </source>
</evidence>
<dbReference type="EMBL" id="JAJJMB010008487">
    <property type="protein sequence ID" value="KAI3923346.1"/>
    <property type="molecule type" value="Genomic_DNA"/>
</dbReference>
<keyword evidence="3" id="KW-1185">Reference proteome</keyword>
<dbReference type="SMART" id="SM00579">
    <property type="entry name" value="FBD"/>
    <property type="match status" value="1"/>
</dbReference>
<sequence>MGERGELGFLATKLFCSLSYVKRLTISDNGLKLLSYQDDFPTSVPSFSNLIHLEVMSADMYDGYGRHDVGNLRYWIVRRILLKFLHISPNLESLVFVGGFRHNGSTNNDGWSPDLIPQCLLLHLKSIEFRGFFWNQFEKDLIRLFLKNARVLERVRITISGRSSLSMNSNYKKQVIDEMSLFQRTSDECVLHVF</sequence>
<dbReference type="Pfam" id="PF08387">
    <property type="entry name" value="FBD"/>
    <property type="match status" value="1"/>
</dbReference>
<comment type="caution">
    <text evidence="2">The sequence shown here is derived from an EMBL/GenBank/DDBJ whole genome shotgun (WGS) entry which is preliminary data.</text>
</comment>
<dbReference type="InterPro" id="IPR050232">
    <property type="entry name" value="FBL13/AtMIF1-like"/>
</dbReference>